<dbReference type="PROSITE" id="PS51085">
    <property type="entry name" value="2FE2S_FER_2"/>
    <property type="match status" value="1"/>
</dbReference>
<dbReference type="InterPro" id="IPR001041">
    <property type="entry name" value="2Fe-2S_ferredoxin-type"/>
</dbReference>
<dbReference type="InterPro" id="IPR052911">
    <property type="entry name" value="Corrinoid_activation_enz"/>
</dbReference>
<dbReference type="InterPro" id="IPR036010">
    <property type="entry name" value="2Fe-2S_ferredoxin-like_sf"/>
</dbReference>
<comment type="caution">
    <text evidence="2">The sequence shown here is derived from an EMBL/GenBank/DDBJ whole genome shotgun (WGS) entry which is preliminary data.</text>
</comment>
<dbReference type="SUPFAM" id="SSF53067">
    <property type="entry name" value="Actin-like ATPase domain"/>
    <property type="match status" value="1"/>
</dbReference>
<dbReference type="SUPFAM" id="SSF54292">
    <property type="entry name" value="2Fe-2S ferredoxin-like"/>
    <property type="match status" value="1"/>
</dbReference>
<dbReference type="InterPro" id="IPR012675">
    <property type="entry name" value="Beta-grasp_dom_sf"/>
</dbReference>
<name>A0A919VFC6_9CLOT</name>
<dbReference type="Pfam" id="PF00111">
    <property type="entry name" value="Fer2"/>
    <property type="match status" value="1"/>
</dbReference>
<dbReference type="InterPro" id="IPR043129">
    <property type="entry name" value="ATPase_NBD"/>
</dbReference>
<keyword evidence="3" id="KW-1185">Reference proteome</keyword>
<gene>
    <name evidence="2" type="ORF">CPJCM30710_28150</name>
</gene>
<dbReference type="EMBL" id="BOPZ01000028">
    <property type="protein sequence ID" value="GIM30149.1"/>
    <property type="molecule type" value="Genomic_DNA"/>
</dbReference>
<organism evidence="2 3">
    <name type="scientific">Clostridium polyendosporum</name>
    <dbReference type="NCBI Taxonomy" id="69208"/>
    <lineage>
        <taxon>Bacteria</taxon>
        <taxon>Bacillati</taxon>
        <taxon>Bacillota</taxon>
        <taxon>Clostridia</taxon>
        <taxon>Eubacteriales</taxon>
        <taxon>Clostridiaceae</taxon>
        <taxon>Clostridium</taxon>
    </lineage>
</organism>
<evidence type="ECO:0000259" key="1">
    <source>
        <dbReference type="PROSITE" id="PS51085"/>
    </source>
</evidence>
<dbReference type="Proteomes" id="UP000679179">
    <property type="component" value="Unassembled WGS sequence"/>
</dbReference>
<dbReference type="Pfam" id="PF14574">
    <property type="entry name" value="RACo_C_ter"/>
    <property type="match status" value="1"/>
</dbReference>
<protein>
    <submittedName>
        <fullName evidence="2">(Fe-S)-binding protein</fullName>
    </submittedName>
</protein>
<dbReference type="Pfam" id="PF17651">
    <property type="entry name" value="Raco_middle"/>
    <property type="match status" value="1"/>
</dbReference>
<dbReference type="GO" id="GO:0051536">
    <property type="term" value="F:iron-sulfur cluster binding"/>
    <property type="evidence" value="ECO:0007669"/>
    <property type="project" value="InterPro"/>
</dbReference>
<dbReference type="AlphaFoldDB" id="A0A919VFC6"/>
<dbReference type="InterPro" id="IPR042259">
    <property type="entry name" value="Raco-like_middle_sf"/>
</dbReference>
<sequence length="557" mass="61365">MYKVIFYPNNVSVFIEEGATILEAARKVKVEIEAPCNGATVCGKCKVKLDSSSLKKVQYNNSSHISREEIEHGIVLSCETRVLGDINVFLQAPNKEEDLKILSQGKALDVEIHPYIKKKYYEDRNITEVLAGSDILFYESGDTRNQAFGIVIDIGTTTLVASLINLTNGKELGNTSELNPQAIHGQDVLSRIKIASEKEGRELMHSLIINKINNMIDELLAVTQVNREKIYEIIFSGNTCMLHLAGNVNPYSLGKYPYIPELSGHLHMKAKTLGLTIAQEGVVYFPPIISAYVGADITSGILAAELYKSKGTILFVDIGTNGEMVIARDGRLSATSTAAGPAFEGMNITCGMRAAKGAIEYFNVEENKEVTTKTIGDEEPIGICGSGLLDIVGELVYHKVIDKNGKFSNKIIDNESTVLRERLVDLNGKKVFQLSEKVHLTQKDIRQVQLAKGAVRAGIEFLLKSKEIEAKDVDTVLIAGSFGYHLRAKSLINIGLLPKEFEGKIQFVGNTSKTGGKAILLNNDSRNEIYEVVNQVEVVELSKYKDFDKVFVKHLVF</sequence>
<dbReference type="CDD" id="cd00207">
    <property type="entry name" value="fer2"/>
    <property type="match status" value="1"/>
</dbReference>
<proteinExistence type="predicted"/>
<dbReference type="PANTHER" id="PTHR42895:SF2">
    <property type="entry name" value="IRON-SULFUR CLUSTER PROTEIN"/>
    <property type="match status" value="1"/>
</dbReference>
<dbReference type="Gene3D" id="3.30.420.480">
    <property type="entry name" value="Domain of unknown function (DUF4445)"/>
    <property type="match status" value="1"/>
</dbReference>
<reference evidence="2" key="1">
    <citation type="submission" date="2021-03" db="EMBL/GenBank/DDBJ databases">
        <title>Taxonomic study of Clostridium polyendosporum from meadow-gley soil under rice.</title>
        <authorList>
            <person name="Kobayashi H."/>
            <person name="Tanizawa Y."/>
            <person name="Yagura M."/>
        </authorList>
    </citation>
    <scope>NUCLEOTIDE SEQUENCE</scope>
    <source>
        <strain evidence="2">JCM 30710</strain>
    </source>
</reference>
<evidence type="ECO:0000313" key="3">
    <source>
        <dbReference type="Proteomes" id="UP000679179"/>
    </source>
</evidence>
<feature type="domain" description="2Fe-2S ferredoxin-type" evidence="1">
    <location>
        <begin position="2"/>
        <end position="96"/>
    </location>
</feature>
<dbReference type="InterPro" id="IPR027980">
    <property type="entry name" value="RACo_C"/>
</dbReference>
<dbReference type="RefSeq" id="WP_212904828.1">
    <property type="nucleotide sequence ID" value="NZ_BOPZ01000028.1"/>
</dbReference>
<dbReference type="InterPro" id="IPR041414">
    <property type="entry name" value="Raco-like_middle"/>
</dbReference>
<dbReference type="PANTHER" id="PTHR42895">
    <property type="entry name" value="IRON-SULFUR CLUSTER-BINDING PROTEIN-RELATED"/>
    <property type="match status" value="1"/>
</dbReference>
<evidence type="ECO:0000313" key="2">
    <source>
        <dbReference type="EMBL" id="GIM30149.1"/>
    </source>
</evidence>
<accession>A0A919VFC6</accession>
<dbReference type="Gene3D" id="3.10.20.30">
    <property type="match status" value="1"/>
</dbReference>